<dbReference type="InterPro" id="IPR012337">
    <property type="entry name" value="RNaseH-like_sf"/>
</dbReference>
<dbReference type="OrthoDB" id="6611984at2759"/>
<organism evidence="3 4">
    <name type="scientific">Aphis glycines</name>
    <name type="common">Soybean aphid</name>
    <dbReference type="NCBI Taxonomy" id="307491"/>
    <lineage>
        <taxon>Eukaryota</taxon>
        <taxon>Metazoa</taxon>
        <taxon>Ecdysozoa</taxon>
        <taxon>Arthropoda</taxon>
        <taxon>Hexapoda</taxon>
        <taxon>Insecta</taxon>
        <taxon>Pterygota</taxon>
        <taxon>Neoptera</taxon>
        <taxon>Paraneoptera</taxon>
        <taxon>Hemiptera</taxon>
        <taxon>Sternorrhyncha</taxon>
        <taxon>Aphidomorpha</taxon>
        <taxon>Aphidoidea</taxon>
        <taxon>Aphididae</taxon>
        <taxon>Aphidini</taxon>
        <taxon>Aphis</taxon>
        <taxon>Aphis</taxon>
    </lineage>
</organism>
<dbReference type="SMART" id="SM00597">
    <property type="entry name" value="ZnF_TTF"/>
    <property type="match status" value="1"/>
</dbReference>
<dbReference type="PANTHER" id="PTHR46289">
    <property type="entry name" value="52 KDA REPRESSOR OF THE INHIBITOR OF THE PROTEIN KINASE-LIKE PROTEIN-RELATED"/>
    <property type="match status" value="1"/>
</dbReference>
<sequence>MSQKRKKPEVGTSNSLFKYISVKPKISTINEPPSPQKHFASSSSPSPSTSDIVDNNYNFPNQQIGNQKRKFNILWLTKYKWLTYSKIEDSAFCKVCVLFSPSVAGYSSNQSLHTFVKKGYNNWKKGLEKFEKHGSLNYHKVNLKADHFMDVMLGKILSVDKQIDKFHHQQTLENQEKLKPIIKTIILCGRQCLPLRAHRDYGTFNIDQEPECNEGNFRVLLRARIDSGDTNLKQHLMTCGKNSTYISWNIQNQIIDACDEVILTKLVTKINNAKCFTILADKTSDISSIEQFALCIRYIESTDVNDFKIVEHFLKFVPVESTSGQNLADVLLTTLNSCGNNINYLRGQGYDGAAAMSGKFKGVQARIIEKYPTALYVHSVSHSLNLALSNAVDIVPIRNSFVPDINKTKLVQLCPTRWIERHDSIVVFNQLLLPVVAALEEIQSWNCKDSSSGAFLLLNGIRQSTFIISLHCSEKLLAYTLPISKILQTTDIDLTTAVNQVESVVSILRRLRSNADNEFKQLFLEAQEIASNLDLTMSIPRLTKHQTKRCSAPSESIEEYYRRSIFIPWVDSFLNSLSDRFLKHKNLLTSYKYLLPTGRNPTDEQISSFKNLFDFYEKDTQQINFSVAKAEFELWYEKFKNCGYTLPLNAIDGLNLCDIKIFESVFILLKIFATLPVSTSTAERSFSTLRRIKTYLRNTMGQSRLNGLANLHIHREIQIKESDVLKILSEKGPRKLTF</sequence>
<dbReference type="PANTHER" id="PTHR46289:SF14">
    <property type="entry name" value="DUF4371 DOMAIN-CONTAINING PROTEIN"/>
    <property type="match status" value="1"/>
</dbReference>
<evidence type="ECO:0000259" key="2">
    <source>
        <dbReference type="SMART" id="SM00597"/>
    </source>
</evidence>
<comment type="caution">
    <text evidence="3">The sequence shown here is derived from an EMBL/GenBank/DDBJ whole genome shotgun (WGS) entry which is preliminary data.</text>
</comment>
<dbReference type="EMBL" id="VYZN01000058">
    <property type="protein sequence ID" value="KAE9525840.1"/>
    <property type="molecule type" value="Genomic_DNA"/>
</dbReference>
<dbReference type="InterPro" id="IPR025398">
    <property type="entry name" value="DUF4371"/>
</dbReference>
<dbReference type="InterPro" id="IPR006580">
    <property type="entry name" value="Znf_TTF"/>
</dbReference>
<dbReference type="AlphaFoldDB" id="A0A6G0T4M5"/>
<dbReference type="SUPFAM" id="SSF53098">
    <property type="entry name" value="Ribonuclease H-like"/>
    <property type="match status" value="1"/>
</dbReference>
<dbReference type="GO" id="GO:0046983">
    <property type="term" value="F:protein dimerization activity"/>
    <property type="evidence" value="ECO:0007669"/>
    <property type="project" value="InterPro"/>
</dbReference>
<feature type="compositionally biased region" description="Low complexity" evidence="1">
    <location>
        <begin position="36"/>
        <end position="50"/>
    </location>
</feature>
<reference evidence="3 4" key="1">
    <citation type="submission" date="2019-08" db="EMBL/GenBank/DDBJ databases">
        <title>The genome of the soybean aphid Biotype 1, its phylome, world population structure and adaptation to the North American continent.</title>
        <authorList>
            <person name="Giordano R."/>
            <person name="Donthu R.K."/>
            <person name="Hernandez A.G."/>
            <person name="Wright C.L."/>
            <person name="Zimin A.V."/>
        </authorList>
    </citation>
    <scope>NUCLEOTIDE SEQUENCE [LARGE SCALE GENOMIC DNA]</scope>
    <source>
        <tissue evidence="3">Whole aphids</tissue>
    </source>
</reference>
<feature type="region of interest" description="Disordered" evidence="1">
    <location>
        <begin position="27"/>
        <end position="52"/>
    </location>
</feature>
<name>A0A6G0T4M5_APHGL</name>
<accession>A0A6G0T4M5</accession>
<dbReference type="InterPro" id="IPR052958">
    <property type="entry name" value="IFN-induced_PKR_regulator"/>
</dbReference>
<evidence type="ECO:0000313" key="3">
    <source>
        <dbReference type="EMBL" id="KAE9525840.1"/>
    </source>
</evidence>
<dbReference type="InterPro" id="IPR008906">
    <property type="entry name" value="HATC_C_dom"/>
</dbReference>
<evidence type="ECO:0000313" key="4">
    <source>
        <dbReference type="Proteomes" id="UP000475862"/>
    </source>
</evidence>
<gene>
    <name evidence="3" type="ORF">AGLY_014066</name>
</gene>
<keyword evidence="4" id="KW-1185">Reference proteome</keyword>
<dbReference type="Pfam" id="PF05699">
    <property type="entry name" value="Dimer_Tnp_hAT"/>
    <property type="match status" value="1"/>
</dbReference>
<proteinExistence type="predicted"/>
<dbReference type="Proteomes" id="UP000475862">
    <property type="component" value="Unassembled WGS sequence"/>
</dbReference>
<protein>
    <recommendedName>
        <fullName evidence="2">TTF-type domain-containing protein</fullName>
    </recommendedName>
</protein>
<dbReference type="Pfam" id="PF14291">
    <property type="entry name" value="DUF4371"/>
    <property type="match status" value="1"/>
</dbReference>
<evidence type="ECO:0000256" key="1">
    <source>
        <dbReference type="SAM" id="MobiDB-lite"/>
    </source>
</evidence>
<feature type="domain" description="TTF-type" evidence="2">
    <location>
        <begin position="67"/>
        <end position="164"/>
    </location>
</feature>